<evidence type="ECO:0000256" key="2">
    <source>
        <dbReference type="ARBA" id="ARBA00005792"/>
    </source>
</evidence>
<dbReference type="PIRSF" id="PIRSF037707">
    <property type="entry name" value="MAS20_rcpt"/>
    <property type="match status" value="1"/>
</dbReference>
<dbReference type="InterPro" id="IPR002056">
    <property type="entry name" value="MAS20"/>
</dbReference>
<proteinExistence type="inferred from homology"/>
<comment type="subcellular location">
    <subcellularLocation>
        <location evidence="1">Mitochondrion outer membrane</location>
        <topology evidence="1">Single-pass membrane protein</topology>
    </subcellularLocation>
</comment>
<evidence type="ECO:0008006" key="13">
    <source>
        <dbReference type="Google" id="ProtNLM"/>
    </source>
</evidence>
<evidence type="ECO:0000256" key="4">
    <source>
        <dbReference type="ARBA" id="ARBA00022692"/>
    </source>
</evidence>
<dbReference type="OrthoDB" id="2154253at2759"/>
<dbReference type="PRINTS" id="PR00351">
    <property type="entry name" value="OM20RECEPTOR"/>
</dbReference>
<evidence type="ECO:0000256" key="5">
    <source>
        <dbReference type="ARBA" id="ARBA00022787"/>
    </source>
</evidence>
<evidence type="ECO:0000256" key="1">
    <source>
        <dbReference type="ARBA" id="ARBA00004572"/>
    </source>
</evidence>
<keyword evidence="9 10" id="KW-0472">Membrane</keyword>
<dbReference type="Pfam" id="PF02064">
    <property type="entry name" value="MAS20"/>
    <property type="match status" value="1"/>
</dbReference>
<evidence type="ECO:0000256" key="7">
    <source>
        <dbReference type="ARBA" id="ARBA00022989"/>
    </source>
</evidence>
<name>A0A1E4STL5_9ASCO</name>
<dbReference type="GO" id="GO:0006886">
    <property type="term" value="P:intracellular protein transport"/>
    <property type="evidence" value="ECO:0007669"/>
    <property type="project" value="InterPro"/>
</dbReference>
<evidence type="ECO:0000313" key="12">
    <source>
        <dbReference type="Proteomes" id="UP000094801"/>
    </source>
</evidence>
<sequence>MSRVFGLTLATLATASLGYCLYFDYSRRHNVQFRKNLQKQKKRALNKAKAEGELDKTRKMELLKEKLNQSLVEEPLPTSLAEKEQFFMSQVTLGEKLSELPGAEIDAAIYFYKGLAVYPQPTTILEIYQRTVPAHVYELVMMLTAIQPPQSVINILGDSAASIEPEIDEE</sequence>
<dbReference type="InterPro" id="IPR023392">
    <property type="entry name" value="Tom20_dom_sf"/>
</dbReference>
<evidence type="ECO:0000313" key="11">
    <source>
        <dbReference type="EMBL" id="ODV82821.1"/>
    </source>
</evidence>
<dbReference type="PANTHER" id="PTHR12430:SF0">
    <property type="entry name" value="TRANSLOCASE OF OUTER MITOCHONDRIAL MEMBRANE 20"/>
    <property type="match status" value="1"/>
</dbReference>
<keyword evidence="8 10" id="KW-0496">Mitochondrion</keyword>
<protein>
    <recommendedName>
        <fullName evidence="13">Mitochondrial import receptor subunit TOM20</fullName>
    </recommendedName>
</protein>
<organism evidence="11 12">
    <name type="scientific">[Candida] arabinofermentans NRRL YB-2248</name>
    <dbReference type="NCBI Taxonomy" id="983967"/>
    <lineage>
        <taxon>Eukaryota</taxon>
        <taxon>Fungi</taxon>
        <taxon>Dikarya</taxon>
        <taxon>Ascomycota</taxon>
        <taxon>Saccharomycotina</taxon>
        <taxon>Pichiomycetes</taxon>
        <taxon>Pichiales</taxon>
        <taxon>Pichiaceae</taxon>
        <taxon>Ogataea</taxon>
        <taxon>Ogataea/Candida clade</taxon>
    </lineage>
</organism>
<dbReference type="GO" id="GO:0006605">
    <property type="term" value="P:protein targeting"/>
    <property type="evidence" value="ECO:0007669"/>
    <property type="project" value="InterPro"/>
</dbReference>
<dbReference type="Gene3D" id="1.20.960.10">
    <property type="entry name" value="Mitochondrial outer membrane translocase complex, subunit Tom20 domain"/>
    <property type="match status" value="1"/>
</dbReference>
<dbReference type="STRING" id="983967.A0A1E4STL5"/>
<reference evidence="12" key="1">
    <citation type="submission" date="2016-04" db="EMBL/GenBank/DDBJ databases">
        <title>Comparative genomics of biotechnologically important yeasts.</title>
        <authorList>
            <consortium name="DOE Joint Genome Institute"/>
            <person name="Riley R."/>
            <person name="Haridas S."/>
            <person name="Wolfe K.H."/>
            <person name="Lopes M.R."/>
            <person name="Hittinger C.T."/>
            <person name="Goker M."/>
            <person name="Salamov A."/>
            <person name="Wisecaver J."/>
            <person name="Long T.M."/>
            <person name="Aerts A.L."/>
            <person name="Barry K."/>
            <person name="Choi C."/>
            <person name="Clum A."/>
            <person name="Coughlan A.Y."/>
            <person name="Deshpande S."/>
            <person name="Douglass A.P."/>
            <person name="Hanson S.J."/>
            <person name="Klenk H.-P."/>
            <person name="Labutti K."/>
            <person name="Lapidus A."/>
            <person name="Lindquist E."/>
            <person name="Lipzen A."/>
            <person name="Meier-Kolthoff J.P."/>
            <person name="Ohm R.A."/>
            <person name="Otillar R.P."/>
            <person name="Pangilinan J."/>
            <person name="Peng Y."/>
            <person name="Rokas A."/>
            <person name="Rosa C.A."/>
            <person name="Scheuner C."/>
            <person name="Sibirny A.A."/>
            <person name="Slot J.C."/>
            <person name="Stielow J.B."/>
            <person name="Sun H."/>
            <person name="Kurtzman C.P."/>
            <person name="Blackwell M."/>
            <person name="Grigoriev I.V."/>
            <person name="Jeffries T.W."/>
        </authorList>
    </citation>
    <scope>NUCLEOTIDE SEQUENCE [LARGE SCALE GENOMIC DNA]</scope>
    <source>
        <strain evidence="12">NRRL YB-2248</strain>
    </source>
</reference>
<dbReference type="GO" id="GO:0030943">
    <property type="term" value="F:mitochondrion targeting sequence binding"/>
    <property type="evidence" value="ECO:0007669"/>
    <property type="project" value="TreeGrafter"/>
</dbReference>
<keyword evidence="6" id="KW-0653">Protein transport</keyword>
<keyword evidence="3" id="KW-0813">Transport</keyword>
<keyword evidence="12" id="KW-1185">Reference proteome</keyword>
<evidence type="ECO:0000256" key="9">
    <source>
        <dbReference type="ARBA" id="ARBA00023136"/>
    </source>
</evidence>
<evidence type="ECO:0000256" key="6">
    <source>
        <dbReference type="ARBA" id="ARBA00022927"/>
    </source>
</evidence>
<dbReference type="GO" id="GO:0016031">
    <property type="term" value="P:tRNA import into mitochondrion"/>
    <property type="evidence" value="ECO:0007669"/>
    <property type="project" value="TreeGrafter"/>
</dbReference>
<keyword evidence="7" id="KW-1133">Transmembrane helix</keyword>
<dbReference type="EMBL" id="KV453873">
    <property type="protein sequence ID" value="ODV82821.1"/>
    <property type="molecule type" value="Genomic_DNA"/>
</dbReference>
<keyword evidence="4" id="KW-0812">Transmembrane</keyword>
<dbReference type="GO" id="GO:0005742">
    <property type="term" value="C:mitochondrial outer membrane translocase complex"/>
    <property type="evidence" value="ECO:0007669"/>
    <property type="project" value="UniProtKB-UniRule"/>
</dbReference>
<keyword evidence="5 10" id="KW-1000">Mitochondrion outer membrane</keyword>
<dbReference type="AlphaFoldDB" id="A0A1E4STL5"/>
<evidence type="ECO:0000256" key="3">
    <source>
        <dbReference type="ARBA" id="ARBA00022448"/>
    </source>
</evidence>
<evidence type="ECO:0000256" key="10">
    <source>
        <dbReference type="PIRNR" id="PIRNR037707"/>
    </source>
</evidence>
<dbReference type="Proteomes" id="UP000094801">
    <property type="component" value="Unassembled WGS sequence"/>
</dbReference>
<comment type="similarity">
    <text evidence="2 10">Belongs to the Tom20 family.</text>
</comment>
<dbReference type="GO" id="GO:0008320">
    <property type="term" value="F:protein transmembrane transporter activity"/>
    <property type="evidence" value="ECO:0007669"/>
    <property type="project" value="TreeGrafter"/>
</dbReference>
<dbReference type="GO" id="GO:0030150">
    <property type="term" value="P:protein import into mitochondrial matrix"/>
    <property type="evidence" value="ECO:0007669"/>
    <property type="project" value="TreeGrafter"/>
</dbReference>
<gene>
    <name evidence="11" type="ORF">CANARDRAFT_30540</name>
</gene>
<evidence type="ECO:0000256" key="8">
    <source>
        <dbReference type="ARBA" id="ARBA00023128"/>
    </source>
</evidence>
<dbReference type="PANTHER" id="PTHR12430">
    <property type="entry name" value="MITOCHONDRIAL IMPORT RECEPTOR SUBUNIT TOM20"/>
    <property type="match status" value="1"/>
</dbReference>
<accession>A0A1E4STL5</accession>
<dbReference type="SUPFAM" id="SSF47157">
    <property type="entry name" value="Mitochondrial import receptor subunit Tom20"/>
    <property type="match status" value="1"/>
</dbReference>